<dbReference type="Pfam" id="PF00149">
    <property type="entry name" value="Metallophos"/>
    <property type="match status" value="1"/>
</dbReference>
<evidence type="ECO:0000259" key="1">
    <source>
        <dbReference type="Pfam" id="PF00149"/>
    </source>
</evidence>
<comment type="caution">
    <text evidence="2">The sequence shown here is derived from an EMBL/GenBank/DDBJ whole genome shotgun (WGS) entry which is preliminary data.</text>
</comment>
<feature type="domain" description="Calcineurin-like phosphoesterase" evidence="1">
    <location>
        <begin position="42"/>
        <end position="224"/>
    </location>
</feature>
<gene>
    <name evidence="2" type="ORF">STCU_09573</name>
</gene>
<keyword evidence="3" id="KW-1185">Reference proteome</keyword>
<dbReference type="InterPro" id="IPR029052">
    <property type="entry name" value="Metallo-depent_PP-like"/>
</dbReference>
<dbReference type="PANTHER" id="PTHR46546:SF4">
    <property type="entry name" value="SHEWANELLA-LIKE PROTEIN PHOSPHATASE 1"/>
    <property type="match status" value="1"/>
</dbReference>
<dbReference type="OrthoDB" id="5976022at2759"/>
<evidence type="ECO:0000313" key="2">
    <source>
        <dbReference type="EMBL" id="EPY19209.1"/>
    </source>
</evidence>
<organism evidence="2 3">
    <name type="scientific">Strigomonas culicis</name>
    <dbReference type="NCBI Taxonomy" id="28005"/>
    <lineage>
        <taxon>Eukaryota</taxon>
        <taxon>Discoba</taxon>
        <taxon>Euglenozoa</taxon>
        <taxon>Kinetoplastea</taxon>
        <taxon>Metakinetoplastina</taxon>
        <taxon>Trypanosomatida</taxon>
        <taxon>Trypanosomatidae</taxon>
        <taxon>Strigomonadinae</taxon>
        <taxon>Strigomonas</taxon>
    </lineage>
</organism>
<name>S9TRI1_9TRYP</name>
<dbReference type="AlphaFoldDB" id="S9TRI1"/>
<proteinExistence type="predicted"/>
<accession>S9TRI1</accession>
<dbReference type="Gene3D" id="3.60.21.10">
    <property type="match status" value="1"/>
</dbReference>
<dbReference type="SUPFAM" id="SSF56300">
    <property type="entry name" value="Metallo-dependent phosphatases"/>
    <property type="match status" value="1"/>
</dbReference>
<protein>
    <submittedName>
        <fullName evidence="2">Serine/threonine protein phosphatase</fullName>
    </submittedName>
</protein>
<dbReference type="EMBL" id="ATMH01009573">
    <property type="protein sequence ID" value="EPY19209.1"/>
    <property type="molecule type" value="Genomic_DNA"/>
</dbReference>
<evidence type="ECO:0000313" key="3">
    <source>
        <dbReference type="Proteomes" id="UP000015354"/>
    </source>
</evidence>
<dbReference type="PANTHER" id="PTHR46546">
    <property type="entry name" value="SHEWANELLA-LIKE PROTEIN PHOSPHATASE 1"/>
    <property type="match status" value="1"/>
</dbReference>
<dbReference type="Proteomes" id="UP000015354">
    <property type="component" value="Unassembled WGS sequence"/>
</dbReference>
<reference evidence="2 3" key="1">
    <citation type="journal article" date="2013" name="PLoS ONE">
        <title>Predicting the Proteins of Angomonas deanei, Strigomonas culicis and Their Respective Endosymbionts Reveals New Aspects of the Trypanosomatidae Family.</title>
        <authorList>
            <person name="Motta M.C."/>
            <person name="Martins A.C."/>
            <person name="de Souza S.S."/>
            <person name="Catta-Preta C.M."/>
            <person name="Silva R."/>
            <person name="Klein C.C."/>
            <person name="de Almeida L.G."/>
            <person name="de Lima Cunha O."/>
            <person name="Ciapina L.P."/>
            <person name="Brocchi M."/>
            <person name="Colabardini A.C."/>
            <person name="de Araujo Lima B."/>
            <person name="Machado C.R."/>
            <person name="de Almeida Soares C.M."/>
            <person name="Probst C.M."/>
            <person name="de Menezes C.B."/>
            <person name="Thompson C.E."/>
            <person name="Bartholomeu D.C."/>
            <person name="Gradia D.F."/>
            <person name="Pavoni D.P."/>
            <person name="Grisard E.C."/>
            <person name="Fantinatti-Garboggini F."/>
            <person name="Marchini F.K."/>
            <person name="Rodrigues-Luiz G.F."/>
            <person name="Wagner G."/>
            <person name="Goldman G.H."/>
            <person name="Fietto J.L."/>
            <person name="Elias M.C."/>
            <person name="Goldman M.H."/>
            <person name="Sagot M.F."/>
            <person name="Pereira M."/>
            <person name="Stoco P.H."/>
            <person name="de Mendonca-Neto R.P."/>
            <person name="Teixeira S.M."/>
            <person name="Maciel T.E."/>
            <person name="de Oliveira Mendes T.A."/>
            <person name="Urmenyi T.P."/>
            <person name="de Souza W."/>
            <person name="Schenkman S."/>
            <person name="de Vasconcelos A.T."/>
        </authorList>
    </citation>
    <scope>NUCLEOTIDE SEQUENCE [LARGE SCALE GENOMIC DNA]</scope>
</reference>
<dbReference type="GO" id="GO:0016787">
    <property type="term" value="F:hydrolase activity"/>
    <property type="evidence" value="ECO:0007669"/>
    <property type="project" value="InterPro"/>
</dbReference>
<dbReference type="InterPro" id="IPR004843">
    <property type="entry name" value="Calcineurin-like_PHP"/>
</dbReference>
<sequence length="274" mass="31208">MSNRTSFRYTCGYLFSFLLIGVLFGISLTYAAPSKQLTNIHRIVAVGDIHGDSEKFFDLLVRAQLADKDEDDKVHWAPSWKYKDAGDDSDYSVKTTLVQMGDLTDRGEDDLNAMLIAFRLYEQIKYNTSEDDILLLLGNHELLNVQGHFHYVASNNGGFVSKHVRQMAFEGPFGKAITEKFKMVDVIERTLFVHAGFADHTKLEDVDTINKKTQTALSEKKFSEPLLSSSGPVWTRKMIFDAMRDNCDSIHKILSFFVRRSHCCRSYTATVWAH</sequence>